<dbReference type="GO" id="GO:0005783">
    <property type="term" value="C:endoplasmic reticulum"/>
    <property type="evidence" value="ECO:0007669"/>
    <property type="project" value="TreeGrafter"/>
</dbReference>
<reference evidence="8" key="1">
    <citation type="submission" date="2017-02" db="UniProtKB">
        <authorList>
            <consortium name="WormBaseParasite"/>
        </authorList>
    </citation>
    <scope>IDENTIFICATION</scope>
</reference>
<keyword evidence="2" id="KW-0812">Transmembrane</keyword>
<dbReference type="PANTHER" id="PTHR21624:SF4">
    <property type="entry name" value="ALKYLGLYCEROL MONOOXYGENASE"/>
    <property type="match status" value="1"/>
</dbReference>
<evidence type="ECO:0000256" key="2">
    <source>
        <dbReference type="ARBA" id="ARBA00022692"/>
    </source>
</evidence>
<comment type="subcellular location">
    <subcellularLocation>
        <location evidence="1">Endomembrane system</location>
        <topology evidence="1">Multi-pass membrane protein</topology>
    </subcellularLocation>
</comment>
<keyword evidence="5" id="KW-0472">Membrane</keyword>
<organism evidence="7 8">
    <name type="scientific">Ascaris lumbricoides</name>
    <name type="common">Giant roundworm</name>
    <dbReference type="NCBI Taxonomy" id="6252"/>
    <lineage>
        <taxon>Eukaryota</taxon>
        <taxon>Metazoa</taxon>
        <taxon>Ecdysozoa</taxon>
        <taxon>Nematoda</taxon>
        <taxon>Chromadorea</taxon>
        <taxon>Rhabditida</taxon>
        <taxon>Spirurina</taxon>
        <taxon>Ascaridomorpha</taxon>
        <taxon>Ascaridoidea</taxon>
        <taxon>Ascarididae</taxon>
        <taxon>Ascaris</taxon>
    </lineage>
</organism>
<dbReference type="GO" id="GO:0050479">
    <property type="term" value="F:glyceryl-ether monooxygenase activity"/>
    <property type="evidence" value="ECO:0007669"/>
    <property type="project" value="TreeGrafter"/>
</dbReference>
<dbReference type="Proteomes" id="UP000036681">
    <property type="component" value="Unplaced"/>
</dbReference>
<evidence type="ECO:0000256" key="6">
    <source>
        <dbReference type="SAM" id="MobiDB-lite"/>
    </source>
</evidence>
<evidence type="ECO:0000256" key="4">
    <source>
        <dbReference type="ARBA" id="ARBA00023002"/>
    </source>
</evidence>
<dbReference type="PANTHER" id="PTHR21624">
    <property type="entry name" value="STEROL DESATURASE-RELATED PROTEIN"/>
    <property type="match status" value="1"/>
</dbReference>
<proteinExistence type="predicted"/>
<evidence type="ECO:0000256" key="3">
    <source>
        <dbReference type="ARBA" id="ARBA00022989"/>
    </source>
</evidence>
<keyword evidence="7" id="KW-1185">Reference proteome</keyword>
<dbReference type="WBParaSite" id="ALUE_0002014001-mRNA-1">
    <property type="protein sequence ID" value="ALUE_0002014001-mRNA-1"/>
    <property type="gene ID" value="ALUE_0002014001"/>
</dbReference>
<accession>A0A0M3IN12</accession>
<dbReference type="AlphaFoldDB" id="A0A0M3IN12"/>
<dbReference type="GO" id="GO:0016020">
    <property type="term" value="C:membrane"/>
    <property type="evidence" value="ECO:0007669"/>
    <property type="project" value="GOC"/>
</dbReference>
<name>A0A0M3IN12_ASCLU</name>
<dbReference type="InterPro" id="IPR051689">
    <property type="entry name" value="Sterol_desaturase/TMEM195"/>
</dbReference>
<evidence type="ECO:0000256" key="1">
    <source>
        <dbReference type="ARBA" id="ARBA00004127"/>
    </source>
</evidence>
<evidence type="ECO:0000256" key="5">
    <source>
        <dbReference type="ARBA" id="ARBA00023136"/>
    </source>
</evidence>
<feature type="compositionally biased region" description="Basic residues" evidence="6">
    <location>
        <begin position="8"/>
        <end position="17"/>
    </location>
</feature>
<keyword evidence="4" id="KW-0560">Oxidoreductase</keyword>
<keyword evidence="3" id="KW-1133">Transmembrane helix</keyword>
<dbReference type="GO" id="GO:0006643">
    <property type="term" value="P:membrane lipid metabolic process"/>
    <property type="evidence" value="ECO:0007669"/>
    <property type="project" value="TreeGrafter"/>
</dbReference>
<evidence type="ECO:0000313" key="7">
    <source>
        <dbReference type="Proteomes" id="UP000036681"/>
    </source>
</evidence>
<sequence length="261" mass="30388">MCGFNVKNNRKNSRRPRSHEERTAQNDNVQHGPHFSTMDASVDVNEYDTTISPTMSMLVLPIQQFPAYTDDPLRFNEMEILMNSTCDFLNRIFTNTSLGHRLLYRLDLTNLRHTYYLVTPNESMVATIDEILMNSTCDFLNCIFTNTSLGYRLLYRLDLTNLRHTYYLVTPNESMVATIDEVPNYNLQVSAWWIVFISFEFLILKFSGHSDRFALNDSITSICAGMLSQCFKEFLIEPYCGTRKNCMQIMVNSEEKRSHKQ</sequence>
<feature type="region of interest" description="Disordered" evidence="6">
    <location>
        <begin position="1"/>
        <end position="37"/>
    </location>
</feature>
<protein>
    <submittedName>
        <fullName evidence="8">Phospholipid scramblase</fullName>
    </submittedName>
</protein>
<evidence type="ECO:0000313" key="8">
    <source>
        <dbReference type="WBParaSite" id="ALUE_0002014001-mRNA-1"/>
    </source>
</evidence>